<protein>
    <submittedName>
        <fullName evidence="2">Uncharacterized protein</fullName>
    </submittedName>
</protein>
<feature type="region of interest" description="Disordered" evidence="1">
    <location>
        <begin position="82"/>
        <end position="136"/>
    </location>
</feature>
<evidence type="ECO:0000313" key="2">
    <source>
        <dbReference type="EMBL" id="VEL37133.1"/>
    </source>
</evidence>
<comment type="caution">
    <text evidence="2">The sequence shown here is derived from an EMBL/GenBank/DDBJ whole genome shotgun (WGS) entry which is preliminary data.</text>
</comment>
<organism evidence="2 3">
    <name type="scientific">Protopolystoma xenopodis</name>
    <dbReference type="NCBI Taxonomy" id="117903"/>
    <lineage>
        <taxon>Eukaryota</taxon>
        <taxon>Metazoa</taxon>
        <taxon>Spiralia</taxon>
        <taxon>Lophotrochozoa</taxon>
        <taxon>Platyhelminthes</taxon>
        <taxon>Monogenea</taxon>
        <taxon>Polyopisthocotylea</taxon>
        <taxon>Polystomatidea</taxon>
        <taxon>Polystomatidae</taxon>
        <taxon>Protopolystoma</taxon>
    </lineage>
</organism>
<evidence type="ECO:0000313" key="3">
    <source>
        <dbReference type="Proteomes" id="UP000784294"/>
    </source>
</evidence>
<keyword evidence="3" id="KW-1185">Reference proteome</keyword>
<dbReference type="EMBL" id="CAAALY010254105">
    <property type="protein sequence ID" value="VEL37133.1"/>
    <property type="molecule type" value="Genomic_DNA"/>
</dbReference>
<accession>A0A3S5CP99</accession>
<proteinExistence type="predicted"/>
<dbReference type="Proteomes" id="UP000784294">
    <property type="component" value="Unassembled WGS sequence"/>
</dbReference>
<name>A0A3S5CP99_9PLAT</name>
<dbReference type="AlphaFoldDB" id="A0A3S5CP99"/>
<sequence>MVKPPSDPFPPKFQYTSEWVHQHEHTDPVFISLPKNLKDIADLAQDSGHARAVDDAPDRESIGLKLKNADLECSRLQTHAGVHATDAQARQPCRQDGWPGSRKGAFRSPAEAGSSLKKSGDPCPLMTDNPAPFPPC</sequence>
<reference evidence="2" key="1">
    <citation type="submission" date="2018-11" db="EMBL/GenBank/DDBJ databases">
        <authorList>
            <consortium name="Pathogen Informatics"/>
        </authorList>
    </citation>
    <scope>NUCLEOTIDE SEQUENCE</scope>
</reference>
<evidence type="ECO:0000256" key="1">
    <source>
        <dbReference type="SAM" id="MobiDB-lite"/>
    </source>
</evidence>
<gene>
    <name evidence="2" type="ORF">PXEA_LOCUS30573</name>
</gene>